<dbReference type="CDD" id="cd10449">
    <property type="entry name" value="GIY-YIG_SLX1_like"/>
    <property type="match status" value="1"/>
</dbReference>
<dbReference type="OrthoDB" id="7159537at2"/>
<dbReference type="Proteomes" id="UP000095228">
    <property type="component" value="Chromosome"/>
</dbReference>
<dbReference type="EMBL" id="CP016094">
    <property type="protein sequence ID" value="AOS45645.1"/>
    <property type="molecule type" value="Genomic_DNA"/>
</dbReference>
<dbReference type="Gene3D" id="3.40.1440.10">
    <property type="entry name" value="GIY-YIG endonuclease"/>
    <property type="match status" value="1"/>
</dbReference>
<gene>
    <name evidence="2" type="ORF">Verru16b_02729</name>
</gene>
<proteinExistence type="predicted"/>
<dbReference type="KEGG" id="obg:Verru16b_02729"/>
<protein>
    <submittedName>
        <fullName evidence="2">GIY-YIG nuclease superfamily protein</fullName>
    </submittedName>
</protein>
<evidence type="ECO:0000313" key="3">
    <source>
        <dbReference type="Proteomes" id="UP000095228"/>
    </source>
</evidence>
<dbReference type="PROSITE" id="PS50164">
    <property type="entry name" value="GIY_YIG"/>
    <property type="match status" value="1"/>
</dbReference>
<dbReference type="Pfam" id="PF01541">
    <property type="entry name" value="GIY-YIG"/>
    <property type="match status" value="1"/>
</dbReference>
<reference evidence="2 3" key="1">
    <citation type="submission" date="2016-06" db="EMBL/GenBank/DDBJ databases">
        <title>Three novel species with peptidoglycan cell walls form the new genus Lacunisphaera gen. nov. in the family Opitutaceae of the verrucomicrobial subdivision 4.</title>
        <authorList>
            <person name="Rast P."/>
            <person name="Gloeckner I."/>
            <person name="Jogler M."/>
            <person name="Boedeker C."/>
            <person name="Jeske O."/>
            <person name="Wiegand S."/>
            <person name="Reinhardt R."/>
            <person name="Schumann P."/>
            <person name="Rohde M."/>
            <person name="Spring S."/>
            <person name="Gloeckner F.O."/>
            <person name="Jogler C."/>
        </authorList>
    </citation>
    <scope>NUCLEOTIDE SEQUENCE [LARGE SCALE GENOMIC DNA]</scope>
    <source>
        <strain evidence="2 3">IG16b</strain>
    </source>
</reference>
<dbReference type="AlphaFoldDB" id="A0A1D8AXM7"/>
<dbReference type="InterPro" id="IPR000305">
    <property type="entry name" value="GIY-YIG_endonuc"/>
</dbReference>
<feature type="domain" description="GIY-YIG" evidence="1">
    <location>
        <begin position="1"/>
        <end position="76"/>
    </location>
</feature>
<dbReference type="RefSeq" id="WP_069962771.1">
    <property type="nucleotide sequence ID" value="NZ_CP016094.1"/>
</dbReference>
<dbReference type="InterPro" id="IPR035901">
    <property type="entry name" value="GIY-YIG_endonuc_sf"/>
</dbReference>
<dbReference type="SUPFAM" id="SSF82771">
    <property type="entry name" value="GIY-YIG endonuclease"/>
    <property type="match status" value="1"/>
</dbReference>
<evidence type="ECO:0000259" key="1">
    <source>
        <dbReference type="PROSITE" id="PS50164"/>
    </source>
</evidence>
<accession>A0A1D8AXM7</accession>
<dbReference type="PATRIC" id="fig|1838286.3.peg.2744"/>
<sequence length="85" mass="10021">MVYVYLIESVHQREQHYVGISHDLKQRLADHNEGKSPHTRKFKPWNLVAYIGFADEPTARAFEKYLKSGSGKTFLKRHFFRALKT</sequence>
<keyword evidence="3" id="KW-1185">Reference proteome</keyword>
<evidence type="ECO:0000313" key="2">
    <source>
        <dbReference type="EMBL" id="AOS45645.1"/>
    </source>
</evidence>
<name>A0A1D8AXM7_9BACT</name>
<organism evidence="2 3">
    <name type="scientific">Lacunisphaera limnophila</name>
    <dbReference type="NCBI Taxonomy" id="1838286"/>
    <lineage>
        <taxon>Bacteria</taxon>
        <taxon>Pseudomonadati</taxon>
        <taxon>Verrucomicrobiota</taxon>
        <taxon>Opitutia</taxon>
        <taxon>Opitutales</taxon>
        <taxon>Opitutaceae</taxon>
        <taxon>Lacunisphaera</taxon>
    </lineage>
</organism>
<dbReference type="STRING" id="1838286.Verru16b_02729"/>